<dbReference type="EMBL" id="BMJH01000003">
    <property type="protein sequence ID" value="GGC72504.1"/>
    <property type="molecule type" value="Genomic_DNA"/>
</dbReference>
<evidence type="ECO:0000313" key="2">
    <source>
        <dbReference type="EMBL" id="GGC72504.1"/>
    </source>
</evidence>
<reference evidence="2" key="1">
    <citation type="journal article" date="2014" name="Int. J. Syst. Evol. Microbiol.">
        <title>Complete genome sequence of Corynebacterium casei LMG S-19264T (=DSM 44701T), isolated from a smear-ripened cheese.</title>
        <authorList>
            <consortium name="US DOE Joint Genome Institute (JGI-PGF)"/>
            <person name="Walter F."/>
            <person name="Albersmeier A."/>
            <person name="Kalinowski J."/>
            <person name="Ruckert C."/>
        </authorList>
    </citation>
    <scope>NUCLEOTIDE SEQUENCE</scope>
    <source>
        <strain evidence="2">CGMCC 1.15478</strain>
    </source>
</reference>
<feature type="transmembrane region" description="Helical" evidence="1">
    <location>
        <begin position="6"/>
        <end position="25"/>
    </location>
</feature>
<keyword evidence="3" id="KW-1185">Reference proteome</keyword>
<dbReference type="AlphaFoldDB" id="A0A916XGW8"/>
<sequence length="74" mass="8024">METVLLFVVAPAAIFVILGLPLLVVKPKLQPEPYKLGDPWPYGPIWWSAVEEHGHGHASHADEQPIGGSASATW</sequence>
<organism evidence="2 3">
    <name type="scientific">Hoyosella rhizosphaerae</name>
    <dbReference type="NCBI Taxonomy" id="1755582"/>
    <lineage>
        <taxon>Bacteria</taxon>
        <taxon>Bacillati</taxon>
        <taxon>Actinomycetota</taxon>
        <taxon>Actinomycetes</taxon>
        <taxon>Mycobacteriales</taxon>
        <taxon>Hoyosellaceae</taxon>
        <taxon>Hoyosella</taxon>
    </lineage>
</organism>
<name>A0A916XGW8_9ACTN</name>
<keyword evidence="1" id="KW-0812">Transmembrane</keyword>
<keyword evidence="1" id="KW-1133">Transmembrane helix</keyword>
<dbReference type="RefSeq" id="WP_229676005.1">
    <property type="nucleotide sequence ID" value="NZ_BMJH01000003.1"/>
</dbReference>
<keyword evidence="1" id="KW-0472">Membrane</keyword>
<evidence type="ECO:0000313" key="3">
    <source>
        <dbReference type="Proteomes" id="UP000641514"/>
    </source>
</evidence>
<proteinExistence type="predicted"/>
<gene>
    <name evidence="2" type="ORF">GCM10011410_26970</name>
</gene>
<protein>
    <submittedName>
        <fullName evidence="2">Uncharacterized protein</fullName>
    </submittedName>
</protein>
<reference evidence="2" key="2">
    <citation type="submission" date="2020-09" db="EMBL/GenBank/DDBJ databases">
        <authorList>
            <person name="Sun Q."/>
            <person name="Zhou Y."/>
        </authorList>
    </citation>
    <scope>NUCLEOTIDE SEQUENCE</scope>
    <source>
        <strain evidence="2">CGMCC 1.15478</strain>
    </source>
</reference>
<evidence type="ECO:0000256" key="1">
    <source>
        <dbReference type="SAM" id="Phobius"/>
    </source>
</evidence>
<comment type="caution">
    <text evidence="2">The sequence shown here is derived from an EMBL/GenBank/DDBJ whole genome shotgun (WGS) entry which is preliminary data.</text>
</comment>
<dbReference type="Proteomes" id="UP000641514">
    <property type="component" value="Unassembled WGS sequence"/>
</dbReference>
<accession>A0A916XGW8</accession>